<dbReference type="PANTHER" id="PTHR19980">
    <property type="entry name" value="RNA CLEAVAGE STIMULATION FACTOR"/>
    <property type="match status" value="1"/>
</dbReference>
<feature type="transmembrane region" description="Helical" evidence="4">
    <location>
        <begin position="9"/>
        <end position="30"/>
    </location>
</feature>
<dbReference type="InterPro" id="IPR003107">
    <property type="entry name" value="HAT"/>
</dbReference>
<dbReference type="SMART" id="SM00386">
    <property type="entry name" value="HAT"/>
    <property type="match status" value="2"/>
</dbReference>
<organism evidence="6 7">
    <name type="scientific">Paralvinella palmiformis</name>
    <dbReference type="NCBI Taxonomy" id="53620"/>
    <lineage>
        <taxon>Eukaryota</taxon>
        <taxon>Metazoa</taxon>
        <taxon>Spiralia</taxon>
        <taxon>Lophotrochozoa</taxon>
        <taxon>Annelida</taxon>
        <taxon>Polychaeta</taxon>
        <taxon>Sedentaria</taxon>
        <taxon>Canalipalpata</taxon>
        <taxon>Terebellida</taxon>
        <taxon>Terebelliformia</taxon>
        <taxon>Alvinellidae</taxon>
        <taxon>Paralvinella</taxon>
    </lineage>
</organism>
<proteinExistence type="predicted"/>
<keyword evidence="4" id="KW-0472">Membrane</keyword>
<feature type="domain" description="Suppressor of forked" evidence="5">
    <location>
        <begin position="95"/>
        <end position="215"/>
    </location>
</feature>
<dbReference type="GO" id="GO:0003729">
    <property type="term" value="F:mRNA binding"/>
    <property type="evidence" value="ECO:0007669"/>
    <property type="project" value="TreeGrafter"/>
</dbReference>
<dbReference type="SUPFAM" id="SSF48452">
    <property type="entry name" value="TPR-like"/>
    <property type="match status" value="1"/>
</dbReference>
<keyword evidence="2" id="KW-0677">Repeat</keyword>
<keyword evidence="4" id="KW-0812">Transmembrane</keyword>
<keyword evidence="4" id="KW-1133">Transmembrane helix</keyword>
<dbReference type="Proteomes" id="UP001208570">
    <property type="component" value="Unassembled WGS sequence"/>
</dbReference>
<comment type="subcellular location">
    <subcellularLocation>
        <location evidence="1">Nucleus</location>
    </subcellularLocation>
</comment>
<dbReference type="PANTHER" id="PTHR19980:SF0">
    <property type="entry name" value="CLEAVAGE STIMULATION FACTOR SUBUNIT 3"/>
    <property type="match status" value="1"/>
</dbReference>
<evidence type="ECO:0000256" key="1">
    <source>
        <dbReference type="ARBA" id="ARBA00004123"/>
    </source>
</evidence>
<dbReference type="GO" id="GO:0031124">
    <property type="term" value="P:mRNA 3'-end processing"/>
    <property type="evidence" value="ECO:0007669"/>
    <property type="project" value="InterPro"/>
</dbReference>
<name>A0AAD9J7H3_9ANNE</name>
<evidence type="ECO:0000256" key="3">
    <source>
        <dbReference type="ARBA" id="ARBA00023242"/>
    </source>
</evidence>
<dbReference type="InterPro" id="IPR008847">
    <property type="entry name" value="Suf"/>
</dbReference>
<dbReference type="Gene3D" id="1.25.40.1040">
    <property type="match status" value="1"/>
</dbReference>
<evidence type="ECO:0000256" key="2">
    <source>
        <dbReference type="ARBA" id="ARBA00022737"/>
    </source>
</evidence>
<evidence type="ECO:0000313" key="7">
    <source>
        <dbReference type="Proteomes" id="UP001208570"/>
    </source>
</evidence>
<keyword evidence="7" id="KW-1185">Reference proteome</keyword>
<keyword evidence="3" id="KW-0539">Nucleus</keyword>
<sequence length="216" mass="25045">MIMTAQKNINLFICFCDLIIFVISLPSQFIGEVVPDLCRLVGFGLKLAPVSSVPLELTQNKLLCDDPCISFTHLRSVIVTVVFVIFQEAGYVPDKLFKAHKRVAAYSYDIEAWSVLIRDAQMKSIDDARPMYEKLVAQFPNSGRYWKIYIEHEMKVRNYEKVEKMVCDIVVMTNDRSSLYFREKMAQAYDFALDKIGMDIMSYQIWVDYINFLKSV</sequence>
<evidence type="ECO:0000259" key="5">
    <source>
        <dbReference type="Pfam" id="PF05843"/>
    </source>
</evidence>
<dbReference type="Pfam" id="PF05843">
    <property type="entry name" value="Suf"/>
    <property type="match status" value="1"/>
</dbReference>
<dbReference type="GO" id="GO:0005634">
    <property type="term" value="C:nucleus"/>
    <property type="evidence" value="ECO:0007669"/>
    <property type="project" value="UniProtKB-SubCell"/>
</dbReference>
<gene>
    <name evidence="6" type="ORF">LSH36_533g01064</name>
</gene>
<evidence type="ECO:0000256" key="4">
    <source>
        <dbReference type="SAM" id="Phobius"/>
    </source>
</evidence>
<dbReference type="AlphaFoldDB" id="A0AAD9J7H3"/>
<dbReference type="InterPro" id="IPR011990">
    <property type="entry name" value="TPR-like_helical_dom_sf"/>
</dbReference>
<dbReference type="InterPro" id="IPR045243">
    <property type="entry name" value="Rna14-like"/>
</dbReference>
<dbReference type="EMBL" id="JAODUP010000532">
    <property type="protein sequence ID" value="KAK2147873.1"/>
    <property type="molecule type" value="Genomic_DNA"/>
</dbReference>
<accession>A0AAD9J7H3</accession>
<comment type="caution">
    <text evidence="6">The sequence shown here is derived from an EMBL/GenBank/DDBJ whole genome shotgun (WGS) entry which is preliminary data.</text>
</comment>
<protein>
    <recommendedName>
        <fullName evidence="5">Suppressor of forked domain-containing protein</fullName>
    </recommendedName>
</protein>
<evidence type="ECO:0000313" key="6">
    <source>
        <dbReference type="EMBL" id="KAK2147873.1"/>
    </source>
</evidence>
<reference evidence="6" key="1">
    <citation type="journal article" date="2023" name="Mol. Biol. Evol.">
        <title>Third-Generation Sequencing Reveals the Adaptive Role of the Epigenome in Three Deep-Sea Polychaetes.</title>
        <authorList>
            <person name="Perez M."/>
            <person name="Aroh O."/>
            <person name="Sun Y."/>
            <person name="Lan Y."/>
            <person name="Juniper S.K."/>
            <person name="Young C.R."/>
            <person name="Angers B."/>
            <person name="Qian P.Y."/>
        </authorList>
    </citation>
    <scope>NUCLEOTIDE SEQUENCE</scope>
    <source>
        <strain evidence="6">P08H-3</strain>
    </source>
</reference>